<sequence length="71" mass="7820">MADFYTSNFHASLAIVPAQGMDNLHVSTSQNGTMVVLANPIAFLPAFHVFVSLRVTVTMMRRGLPFLHTTK</sequence>
<reference evidence="2" key="1">
    <citation type="submission" date="2017-06" db="EMBL/GenBank/DDBJ databases">
        <title>Whole genome sequence of Laribacter hongkongensis LHGZ1.</title>
        <authorList>
            <person name="Chen D."/>
            <person name="Wu H."/>
            <person name="Chen J."/>
        </authorList>
    </citation>
    <scope>NUCLEOTIDE SEQUENCE [LARGE SCALE GENOMIC DNA]</scope>
    <source>
        <strain evidence="2">LHGZ1</strain>
    </source>
</reference>
<accession>A0A248LPG5</accession>
<evidence type="ECO:0000313" key="1">
    <source>
        <dbReference type="EMBL" id="ASJ26043.1"/>
    </source>
</evidence>
<proteinExistence type="predicted"/>
<gene>
    <name evidence="1" type="ORF">LHGZ1_3212</name>
</gene>
<protein>
    <submittedName>
        <fullName evidence="1">Uncharacterized protein</fullName>
    </submittedName>
</protein>
<dbReference type="RefSeq" id="WP_161493570.1">
    <property type="nucleotide sequence ID" value="NZ_CP022115.1"/>
</dbReference>
<dbReference type="Proteomes" id="UP000197424">
    <property type="component" value="Chromosome"/>
</dbReference>
<dbReference type="EMBL" id="CP022115">
    <property type="protein sequence ID" value="ASJ26043.1"/>
    <property type="molecule type" value="Genomic_DNA"/>
</dbReference>
<dbReference type="AlphaFoldDB" id="A0A248LPG5"/>
<name>A0A248LPG5_9NEIS</name>
<evidence type="ECO:0000313" key="2">
    <source>
        <dbReference type="Proteomes" id="UP000197424"/>
    </source>
</evidence>
<organism evidence="1 2">
    <name type="scientific">Laribacter hongkongensis</name>
    <dbReference type="NCBI Taxonomy" id="168471"/>
    <lineage>
        <taxon>Bacteria</taxon>
        <taxon>Pseudomonadati</taxon>
        <taxon>Pseudomonadota</taxon>
        <taxon>Betaproteobacteria</taxon>
        <taxon>Neisseriales</taxon>
        <taxon>Aquaspirillaceae</taxon>
        <taxon>Laribacter</taxon>
    </lineage>
</organism>